<dbReference type="PATRIC" id="fig|1398.18.peg.1013"/>
<gene>
    <name evidence="5" type="ORF">HMPREF3213_02423</name>
    <name evidence="4" type="ORF">SB48_HM08orf01527</name>
</gene>
<dbReference type="Gene3D" id="3.30.460.10">
    <property type="entry name" value="Beta Polymerase, domain 2"/>
    <property type="match status" value="1"/>
</dbReference>
<dbReference type="Pfam" id="PF22339">
    <property type="entry name" value="YgxA-like_sub_bind"/>
    <property type="match status" value="1"/>
</dbReference>
<evidence type="ECO:0000259" key="2">
    <source>
        <dbReference type="Pfam" id="PF18576"/>
    </source>
</evidence>
<reference evidence="7" key="3">
    <citation type="submission" date="2016-01" db="EMBL/GenBank/DDBJ databases">
        <authorList>
            <person name="Mitreva M."/>
            <person name="Pepin K.H."/>
            <person name="Mihindukulasuriya K.A."/>
            <person name="Fulton R."/>
            <person name="Fronick C."/>
            <person name="O'Laughlin M."/>
            <person name="Miner T."/>
            <person name="Herter B."/>
            <person name="Rosa B.A."/>
            <person name="Cordes M."/>
            <person name="Tomlinson C."/>
            <person name="Wollam A."/>
            <person name="Palsikar V.B."/>
            <person name="Mardis E.R."/>
            <person name="Wilson R.K."/>
        </authorList>
    </citation>
    <scope>NUCLEOTIDE SEQUENCE [LARGE SCALE GENOMIC DNA]</scope>
    <source>
        <strain evidence="7">GED7749B</strain>
    </source>
</reference>
<accession>A0A0C5CK68</accession>
<sequence length="290" mass="34767">MRDILRPIYQERASLPNTLSVLYIEKKPDEDAATNLFDAILFIIVKEQDQPLYVKHYRYEDKKAALYVVAENQLKEWMLYGTNSNIFEWITEGLILFDRNEYMARLKDEVRDFPFHERKVKIGTEFAKLIRRYLNGKDFFKQRQYLDAYNHIIHALHHLARLAVIENGFHPEITVWNQVKQIDLQIFKLYEELVTSEESLEKRLELLFLASEFHIYSKTSFGAQHLLELMEEREEWTIDELLFHPGLQSYSIDLPVLLEFLIEKNMIEEITVPTKGPEIFHRRYRIPKKQ</sequence>
<dbReference type="Proteomes" id="UP000032024">
    <property type="component" value="Chromosome"/>
</dbReference>
<evidence type="ECO:0000259" key="1">
    <source>
        <dbReference type="Pfam" id="PF14540"/>
    </source>
</evidence>
<dbReference type="GeneID" id="93258827"/>
<protein>
    <submittedName>
        <fullName evidence="5">Uncharacterized protein</fullName>
    </submittedName>
</protein>
<reference evidence="6" key="2">
    <citation type="submission" date="2015-01" db="EMBL/GenBank/DDBJ databases">
        <title>Comparative genome analysis of Bacillus coagulans HM-08, Clostridium butyricum HM-68, Bacillus subtilis HM-66 and Bacillus paralicheniformis BL-09.</title>
        <authorList>
            <person name="Zhang H."/>
        </authorList>
    </citation>
    <scope>NUCLEOTIDE SEQUENCE [LARGE SCALE GENOMIC DNA]</scope>
    <source>
        <strain evidence="6">HM-08</strain>
    </source>
</reference>
<dbReference type="EMBL" id="CP010525">
    <property type="protein sequence ID" value="AJO21792.1"/>
    <property type="molecule type" value="Genomic_DNA"/>
</dbReference>
<dbReference type="InterPro" id="IPR043519">
    <property type="entry name" value="NT_sf"/>
</dbReference>
<evidence type="ECO:0000313" key="7">
    <source>
        <dbReference type="Proteomes" id="UP000070376"/>
    </source>
</evidence>
<evidence type="ECO:0000313" key="4">
    <source>
        <dbReference type="EMBL" id="AJO21792.1"/>
    </source>
</evidence>
<proteinExistence type="predicted"/>
<keyword evidence="6" id="KW-1185">Reference proteome</keyword>
<dbReference type="InterPro" id="IPR054515">
    <property type="entry name" value="YgxA-like_substrate-bd"/>
</dbReference>
<dbReference type="Pfam" id="PF14540">
    <property type="entry name" value="NTF-like"/>
    <property type="match status" value="1"/>
</dbReference>
<dbReference type="RefSeq" id="WP_017551383.1">
    <property type="nucleotide sequence ID" value="NZ_CP010525.1"/>
</dbReference>
<organism evidence="5 7">
    <name type="scientific">Heyndrickxia coagulans</name>
    <name type="common">Weizmannia coagulans</name>
    <dbReference type="NCBI Taxonomy" id="1398"/>
    <lineage>
        <taxon>Bacteria</taxon>
        <taxon>Bacillati</taxon>
        <taxon>Bacillota</taxon>
        <taxon>Bacilli</taxon>
        <taxon>Bacillales</taxon>
        <taxon>Bacillaceae</taxon>
        <taxon>Heyndrickxia</taxon>
    </lineage>
</organism>
<evidence type="ECO:0000259" key="3">
    <source>
        <dbReference type="Pfam" id="PF22339"/>
    </source>
</evidence>
<dbReference type="InterPro" id="IPR036388">
    <property type="entry name" value="WH-like_DNA-bd_sf"/>
</dbReference>
<dbReference type="Gene3D" id="1.10.10.10">
    <property type="entry name" value="Winged helix-like DNA-binding domain superfamily/Winged helix DNA-binding domain"/>
    <property type="match status" value="1"/>
</dbReference>
<dbReference type="AlphaFoldDB" id="A0A0C5CK68"/>
<evidence type="ECO:0000313" key="5">
    <source>
        <dbReference type="EMBL" id="KWZ79833.1"/>
    </source>
</evidence>
<dbReference type="InterPro" id="IPR029348">
    <property type="entry name" value="NTF-like"/>
</dbReference>
<feature type="domain" description="YgxA-like helix-turn-helix" evidence="2">
    <location>
        <begin position="224"/>
        <end position="286"/>
    </location>
</feature>
<reference evidence="5" key="4">
    <citation type="submission" date="2016-01" db="EMBL/GenBank/DDBJ databases">
        <authorList>
            <person name="Oliw E.H."/>
        </authorList>
    </citation>
    <scope>NUCLEOTIDE SEQUENCE [LARGE SCALE GENOMIC DNA]</scope>
    <source>
        <strain evidence="5">GED7749B</strain>
    </source>
</reference>
<dbReference type="Gene3D" id="1.20.120.330">
    <property type="entry name" value="Nucleotidyltransferases domain 2"/>
    <property type="match status" value="1"/>
</dbReference>
<dbReference type="InterPro" id="IPR041143">
    <property type="entry name" value="YgxA_HTH"/>
</dbReference>
<dbReference type="EMBL" id="LRPN01000107">
    <property type="protein sequence ID" value="KWZ79833.1"/>
    <property type="molecule type" value="Genomic_DNA"/>
</dbReference>
<name>A0A0C5CK68_HEYCO</name>
<dbReference type="STRING" id="1398.AB434_0181"/>
<evidence type="ECO:0000313" key="6">
    <source>
        <dbReference type="Proteomes" id="UP000032024"/>
    </source>
</evidence>
<dbReference type="Pfam" id="PF18576">
    <property type="entry name" value="HTH_52"/>
    <property type="match status" value="1"/>
</dbReference>
<dbReference type="Proteomes" id="UP000070376">
    <property type="component" value="Unassembled WGS sequence"/>
</dbReference>
<feature type="domain" description="Nucleotidyltransferase-like" evidence="1">
    <location>
        <begin position="1"/>
        <end position="118"/>
    </location>
</feature>
<reference evidence="4" key="1">
    <citation type="submission" date="2015-01" db="EMBL/GenBank/DDBJ databases">
        <title>Comparative genome analysis of Bacillus coagulans HM-08, Clostridium butyricum HM-68, Bacillus subtilis HM-66 and Bacillus licheniformis BL-09.</title>
        <authorList>
            <person name="Zhang H."/>
        </authorList>
    </citation>
    <scope>NUCLEOTIDE SEQUENCE [LARGE SCALE GENOMIC DNA]</scope>
    <source>
        <strain evidence="4">HM-08</strain>
    </source>
</reference>
<feature type="domain" description="YgxA-like substrate binding" evidence="3">
    <location>
        <begin position="119"/>
        <end position="218"/>
    </location>
</feature>